<sequence>MGRKAKAAKVDEGKAQTMPENANPSLETENFEPKLQTNSAILLSRKKASKYQSTIIRRSERLHNLTPPTRNQEIQSVIEEINLIESDKEDEPHVEQNSPEIGLVKEGLEEKIDHLLQTVEELKSKATIGHFPIESSRADLKYKNLYIDSQKKIESLTNENCELAKKLEIAIGKLEAYEKGTRVCSKVVEKLKDVILISNLAKATETALNLSSEAIYDIFSSLDAAAEPEASAAKRKRLTRGSKMN</sequence>
<proteinExistence type="predicted"/>
<evidence type="ECO:0000256" key="1">
    <source>
        <dbReference type="SAM" id="MobiDB-lite"/>
    </source>
</evidence>
<evidence type="ECO:0000313" key="3">
    <source>
        <dbReference type="Proteomes" id="UP000325577"/>
    </source>
</evidence>
<gene>
    <name evidence="2" type="ORF">F0562_021271</name>
</gene>
<evidence type="ECO:0000313" key="2">
    <source>
        <dbReference type="EMBL" id="KAA8543234.1"/>
    </source>
</evidence>
<feature type="compositionally biased region" description="Polar residues" evidence="1">
    <location>
        <begin position="18"/>
        <end position="28"/>
    </location>
</feature>
<name>A0A5J5BKG8_9ASTE</name>
<feature type="region of interest" description="Disordered" evidence="1">
    <location>
        <begin position="1"/>
        <end position="33"/>
    </location>
</feature>
<dbReference type="EMBL" id="CM018034">
    <property type="protein sequence ID" value="KAA8543234.1"/>
    <property type="molecule type" value="Genomic_DNA"/>
</dbReference>
<dbReference type="PANTHER" id="PTHR38936:SF1">
    <property type="entry name" value="DUF641 DOMAIN-CONTAINING PROTEIN"/>
    <property type="match status" value="1"/>
</dbReference>
<dbReference type="AlphaFoldDB" id="A0A5J5BKG8"/>
<reference evidence="2 3" key="1">
    <citation type="submission" date="2019-09" db="EMBL/GenBank/DDBJ databases">
        <title>A chromosome-level genome assembly of the Chinese tupelo Nyssa sinensis.</title>
        <authorList>
            <person name="Yang X."/>
            <person name="Kang M."/>
            <person name="Yang Y."/>
            <person name="Xiong H."/>
            <person name="Wang M."/>
            <person name="Zhang Z."/>
            <person name="Wang Z."/>
            <person name="Wu H."/>
            <person name="Ma T."/>
            <person name="Liu J."/>
            <person name="Xi Z."/>
        </authorList>
    </citation>
    <scope>NUCLEOTIDE SEQUENCE [LARGE SCALE GENOMIC DNA]</scope>
    <source>
        <strain evidence="2">J267</strain>
        <tissue evidence="2">Leaf</tissue>
    </source>
</reference>
<organism evidence="2 3">
    <name type="scientific">Nyssa sinensis</name>
    <dbReference type="NCBI Taxonomy" id="561372"/>
    <lineage>
        <taxon>Eukaryota</taxon>
        <taxon>Viridiplantae</taxon>
        <taxon>Streptophyta</taxon>
        <taxon>Embryophyta</taxon>
        <taxon>Tracheophyta</taxon>
        <taxon>Spermatophyta</taxon>
        <taxon>Magnoliopsida</taxon>
        <taxon>eudicotyledons</taxon>
        <taxon>Gunneridae</taxon>
        <taxon>Pentapetalae</taxon>
        <taxon>asterids</taxon>
        <taxon>Cornales</taxon>
        <taxon>Nyssaceae</taxon>
        <taxon>Nyssa</taxon>
    </lineage>
</organism>
<dbReference type="Proteomes" id="UP000325577">
    <property type="component" value="Linkage Group LG11"/>
</dbReference>
<accession>A0A5J5BKG8</accession>
<protein>
    <submittedName>
        <fullName evidence="2">Uncharacterized protein</fullName>
    </submittedName>
</protein>
<dbReference type="OrthoDB" id="1937314at2759"/>
<dbReference type="PANTHER" id="PTHR38936">
    <property type="entry name" value="TITIN-LIKE ISOFORM X2"/>
    <property type="match status" value="1"/>
</dbReference>
<keyword evidence="3" id="KW-1185">Reference proteome</keyword>